<feature type="DNA-binding region" description="HMG box" evidence="9">
    <location>
        <begin position="162"/>
        <end position="231"/>
    </location>
</feature>
<dbReference type="InterPro" id="IPR037022">
    <property type="entry name" value="Formyl_trans_C_sf"/>
</dbReference>
<dbReference type="InterPro" id="IPR005794">
    <property type="entry name" value="Fmt"/>
</dbReference>
<evidence type="ECO:0000256" key="10">
    <source>
        <dbReference type="PROSITE-ProRule" id="PRU00455"/>
    </source>
</evidence>
<accession>A0A6N2K9Z4</accession>
<dbReference type="SUPFAM" id="SSF49599">
    <property type="entry name" value="TRAF domain-like"/>
    <property type="match status" value="1"/>
</dbReference>
<name>A0A6N2K9Z4_SALVM</name>
<evidence type="ECO:0000259" key="13">
    <source>
        <dbReference type="PROSITE" id="PS51081"/>
    </source>
</evidence>
<evidence type="ECO:0000259" key="12">
    <source>
        <dbReference type="PROSITE" id="PS50118"/>
    </source>
</evidence>
<dbReference type="PANTHER" id="PTHR11138:SF5">
    <property type="entry name" value="METHIONYL-TRNA FORMYLTRANSFERASE, MITOCHONDRIAL"/>
    <property type="match status" value="1"/>
</dbReference>
<dbReference type="PROSITE" id="PS51081">
    <property type="entry name" value="ZF_SIAH"/>
    <property type="match status" value="1"/>
</dbReference>
<dbReference type="SUPFAM" id="SSF50486">
    <property type="entry name" value="FMT C-terminal domain-like"/>
    <property type="match status" value="1"/>
</dbReference>
<dbReference type="InterPro" id="IPR013010">
    <property type="entry name" value="Znf_SIAH"/>
</dbReference>
<keyword evidence="5" id="KW-0479">Metal-binding</keyword>
<protein>
    <recommendedName>
        <fullName evidence="3">Methionyl-tRNA formyltransferase, mitochondrial</fullName>
        <ecNumber evidence="2">2.1.2.9</ecNumber>
    </recommendedName>
</protein>
<dbReference type="CDD" id="cd08704">
    <property type="entry name" value="Met_tRNA_FMT_C"/>
    <property type="match status" value="1"/>
</dbReference>
<sequence>MIVTSTQHTATELQTEHNKKKIKIQNLTIIEFPFLIKKPQSLALNSFTLFLARPLLISSASSFIVTLSEMGNVLMILTGRKCFTGSNAFVENLIVIMLLCMIRINFVFYHQTCLNICPSWFCGEFDDLKVPSEGDLSIEKRKAEDDIESERKRKKKKNKGPNPRPACSWVHFSREFIKEYSASHPESSGLKAATKAASDAWKSMSLEEKSKYTKRAREVWDSYLSTAPARTPKPRKQTKLVTRCSPGRLFNVLQRLSAEQRAAVKIMGFGSLLDLRCRTLRRSLCLWLLERFNTARCSLQICGVHIPLSPRDVEIVLGLAASGKDVINTGPDDLIADLRHSYNATNRGISVRLLEERLAAPEAGEDFKRSFVLYALGTLLSPTARLDVSPSFLHFLTSMDVVHQYNWGKFLLDRLVREVSRFHQGKQRAVGGCLLFLQLFYYESISIEGSCASTSSAIPYLSSWGEEEITEREKRQRELGGYGFGEVICKDRCTGLELSESRGQQVGSSEGKISCGVDHNSVFEQQADQAGKEIMDGNIYVEEPNISSLEASNNAVCGNIEVGTESVTRICQNKEHGSNETLDYIDNDIHEETSFFSPCACPLPECHYAGSSEQLSLHFSSKHWDRGRRFRYNIPLPVSLGVNEQFLVLQAEEDGVLFLLSKGIESIGNIVIVTCIRPSFSKDRFLYDLVASRGVSSLRLKSLTEPFPGRVEGLPPVDFLLIPFPFLGPSGQLDLEVCIWSSAELDSGNGMNSSLMLRRFFCFNSTTTAVAATSSTSSKKKPLVFLGSPQVSSTVLDALFEASKAPNSLFEVAAIVTQPPARRDRGKKLMPSPVAEFALDKGFPSDLIFTPERAGEDTFLSNLRALQPELCITAAYGNILPTKFLNIPPLGTVNIHPSLLPLYRGAAPVQRALQDGAKETGVSLAFTVRALDAGPVIAYETLEVDDQIKAPDLLALLFSEGSKLLIHELPSILDGSARLKAQPQDDSKVTLAPKISVEESWLSFDQEASVLHNKVSPLFLFPVKYECVVRAFAGWPGTRAKVAIVDNENGRHNIVDLKIITTRVCDHSIVQGDEVDDISYVKDSLVFPCGRSTALEVLELQLPGKKVFQAAAFWNGLRGQKLKKL</sequence>
<dbReference type="InterPro" id="IPR036477">
    <property type="entry name" value="Formyl_transf_N_sf"/>
</dbReference>
<dbReference type="InterPro" id="IPR009071">
    <property type="entry name" value="HMG_box_dom"/>
</dbReference>
<evidence type="ECO:0000256" key="11">
    <source>
        <dbReference type="SAM" id="MobiDB-lite"/>
    </source>
</evidence>
<feature type="domain" description="HMG box" evidence="12">
    <location>
        <begin position="162"/>
        <end position="231"/>
    </location>
</feature>
<comment type="similarity">
    <text evidence="1">Belongs to the Fmt family.</text>
</comment>
<keyword evidence="6 10" id="KW-0863">Zinc-finger</keyword>
<evidence type="ECO:0000256" key="3">
    <source>
        <dbReference type="ARBA" id="ARBA00014185"/>
    </source>
</evidence>
<keyword evidence="8" id="KW-0648">Protein biosynthesis</keyword>
<evidence type="ECO:0000256" key="6">
    <source>
        <dbReference type="ARBA" id="ARBA00022771"/>
    </source>
</evidence>
<dbReference type="Gene3D" id="3.30.40.10">
    <property type="entry name" value="Zinc/RING finger domain, C3HC4 (zinc finger)"/>
    <property type="match status" value="1"/>
</dbReference>
<evidence type="ECO:0000256" key="5">
    <source>
        <dbReference type="ARBA" id="ARBA00022723"/>
    </source>
</evidence>
<dbReference type="SUPFAM" id="SSF53328">
    <property type="entry name" value="Formyltransferase"/>
    <property type="match status" value="1"/>
</dbReference>
<dbReference type="GO" id="GO:0008270">
    <property type="term" value="F:zinc ion binding"/>
    <property type="evidence" value="ECO:0007669"/>
    <property type="project" value="UniProtKB-KW"/>
</dbReference>
<feature type="region of interest" description="Disordered" evidence="11">
    <location>
        <begin position="141"/>
        <end position="166"/>
    </location>
</feature>
<dbReference type="CDD" id="cd08646">
    <property type="entry name" value="FMT_core_Met-tRNA-FMT_N"/>
    <property type="match status" value="1"/>
</dbReference>
<dbReference type="InterPro" id="IPR041711">
    <property type="entry name" value="Met-tRNA-FMT_N"/>
</dbReference>
<reference evidence="14" key="1">
    <citation type="submission" date="2019-03" db="EMBL/GenBank/DDBJ databases">
        <authorList>
            <person name="Mank J."/>
            <person name="Almeida P."/>
        </authorList>
    </citation>
    <scope>NUCLEOTIDE SEQUENCE</scope>
    <source>
        <strain evidence="14">78183</strain>
    </source>
</reference>
<evidence type="ECO:0000256" key="2">
    <source>
        <dbReference type="ARBA" id="ARBA00012261"/>
    </source>
</evidence>
<organism evidence="14">
    <name type="scientific">Salix viminalis</name>
    <name type="common">Common osier</name>
    <name type="synonym">Basket willow</name>
    <dbReference type="NCBI Taxonomy" id="40686"/>
    <lineage>
        <taxon>Eukaryota</taxon>
        <taxon>Viridiplantae</taxon>
        <taxon>Streptophyta</taxon>
        <taxon>Embryophyta</taxon>
        <taxon>Tracheophyta</taxon>
        <taxon>Spermatophyta</taxon>
        <taxon>Magnoliopsida</taxon>
        <taxon>eudicotyledons</taxon>
        <taxon>Gunneridae</taxon>
        <taxon>Pentapetalae</taxon>
        <taxon>rosids</taxon>
        <taxon>fabids</taxon>
        <taxon>Malpighiales</taxon>
        <taxon>Salicaceae</taxon>
        <taxon>Saliceae</taxon>
        <taxon>Salix</taxon>
    </lineage>
</organism>
<dbReference type="HAMAP" id="MF_00182">
    <property type="entry name" value="Formyl_trans"/>
    <property type="match status" value="1"/>
</dbReference>
<evidence type="ECO:0000256" key="9">
    <source>
        <dbReference type="PROSITE-ProRule" id="PRU00267"/>
    </source>
</evidence>
<dbReference type="GO" id="GO:0005634">
    <property type="term" value="C:nucleus"/>
    <property type="evidence" value="ECO:0007669"/>
    <property type="project" value="UniProtKB-UniRule"/>
</dbReference>
<dbReference type="InterPro" id="IPR002376">
    <property type="entry name" value="Formyl_transf_N"/>
</dbReference>
<keyword evidence="4" id="KW-0808">Transferase</keyword>
<evidence type="ECO:0000256" key="8">
    <source>
        <dbReference type="ARBA" id="ARBA00022917"/>
    </source>
</evidence>
<keyword evidence="7" id="KW-0862">Zinc</keyword>
<dbReference type="Pfam" id="PF00505">
    <property type="entry name" value="HMG_box"/>
    <property type="match status" value="1"/>
</dbReference>
<dbReference type="InterPro" id="IPR011034">
    <property type="entry name" value="Formyl_transferase-like_C_sf"/>
</dbReference>
<dbReference type="Gene3D" id="3.10.25.10">
    <property type="entry name" value="Formyl transferase, C-terminal domain"/>
    <property type="match status" value="1"/>
</dbReference>
<dbReference type="GO" id="GO:0004479">
    <property type="term" value="F:methionyl-tRNA formyltransferase activity"/>
    <property type="evidence" value="ECO:0007669"/>
    <property type="project" value="UniProtKB-EC"/>
</dbReference>
<dbReference type="CDD" id="cd00084">
    <property type="entry name" value="HMG-box_SF"/>
    <property type="match status" value="1"/>
</dbReference>
<dbReference type="Gene3D" id="3.40.50.170">
    <property type="entry name" value="Formyl transferase, N-terminal domain"/>
    <property type="match status" value="1"/>
</dbReference>
<evidence type="ECO:0000256" key="4">
    <source>
        <dbReference type="ARBA" id="ARBA00022679"/>
    </source>
</evidence>
<dbReference type="PROSITE" id="PS50118">
    <property type="entry name" value="HMG_BOX_2"/>
    <property type="match status" value="1"/>
</dbReference>
<dbReference type="Pfam" id="PF10536">
    <property type="entry name" value="PMD"/>
    <property type="match status" value="1"/>
</dbReference>
<dbReference type="InterPro" id="IPR019557">
    <property type="entry name" value="AminoTfrase-like_pln_mobile"/>
</dbReference>
<dbReference type="InterPro" id="IPR044135">
    <property type="entry name" value="Met-tRNA-FMT_C"/>
</dbReference>
<dbReference type="Pfam" id="PF00551">
    <property type="entry name" value="Formyl_trans_N"/>
    <property type="match status" value="1"/>
</dbReference>
<dbReference type="EC" id="2.1.2.9" evidence="2"/>
<dbReference type="Gene3D" id="1.10.30.10">
    <property type="entry name" value="High mobility group box domain"/>
    <property type="match status" value="1"/>
</dbReference>
<dbReference type="GO" id="GO:0005739">
    <property type="term" value="C:mitochondrion"/>
    <property type="evidence" value="ECO:0007669"/>
    <property type="project" value="TreeGrafter"/>
</dbReference>
<dbReference type="InterPro" id="IPR036910">
    <property type="entry name" value="HMG_box_dom_sf"/>
</dbReference>
<evidence type="ECO:0000256" key="7">
    <source>
        <dbReference type="ARBA" id="ARBA00022833"/>
    </source>
</evidence>
<dbReference type="SUPFAM" id="SSF47095">
    <property type="entry name" value="HMG-box"/>
    <property type="match status" value="1"/>
</dbReference>
<dbReference type="GO" id="GO:0003677">
    <property type="term" value="F:DNA binding"/>
    <property type="evidence" value="ECO:0007669"/>
    <property type="project" value="UniProtKB-UniRule"/>
</dbReference>
<dbReference type="AlphaFoldDB" id="A0A6N2K9Z4"/>
<dbReference type="EMBL" id="CAADRP010000180">
    <property type="protein sequence ID" value="VFU24499.1"/>
    <property type="molecule type" value="Genomic_DNA"/>
</dbReference>
<keyword evidence="9" id="KW-0539">Nucleus</keyword>
<evidence type="ECO:0000256" key="1">
    <source>
        <dbReference type="ARBA" id="ARBA00010699"/>
    </source>
</evidence>
<feature type="domain" description="SIAH-type" evidence="13">
    <location>
        <begin position="566"/>
        <end position="624"/>
    </location>
</feature>
<dbReference type="InterPro" id="IPR013083">
    <property type="entry name" value="Znf_RING/FYVE/PHD"/>
</dbReference>
<dbReference type="Pfam" id="PF02911">
    <property type="entry name" value="Formyl_trans_C"/>
    <property type="match status" value="1"/>
</dbReference>
<dbReference type="InterPro" id="IPR005793">
    <property type="entry name" value="Formyl_trans_C"/>
</dbReference>
<proteinExistence type="inferred from homology"/>
<gene>
    <name evidence="14" type="ORF">SVIM_LOCUS46898</name>
</gene>
<dbReference type="FunFam" id="3.40.50.170:FF:000010">
    <property type="entry name" value="Methionyl-tRNA formyltransferase"/>
    <property type="match status" value="1"/>
</dbReference>
<evidence type="ECO:0000313" key="14">
    <source>
        <dbReference type="EMBL" id="VFU24499.1"/>
    </source>
</evidence>
<dbReference type="SMART" id="SM00398">
    <property type="entry name" value="HMG"/>
    <property type="match status" value="1"/>
</dbReference>
<dbReference type="PANTHER" id="PTHR11138">
    <property type="entry name" value="METHIONYL-TRNA FORMYLTRANSFERASE"/>
    <property type="match status" value="1"/>
</dbReference>
<keyword evidence="9" id="KW-0238">DNA-binding</keyword>